<sequence>MGWCWNMVNTHICIMPKLFVFLYFLFLHFRGVTQPLDVNYSGVWGFMTQAGVNWFFGDIGGIRGVGQPFAKDWNLKGTTPNVAASVLYNATNRMAFRLQVSAGSLKSDDKYLPLDDNSGRRERNLNFRTSLFEACAGVQLNYRYFVDYAVDNEPTIGRFYPHAFVGIGLFYANPKALYEGSWVALRPLRTEGQGMAEYPDRKLVKPINLYFPVSLGLNYNFNEGLGMHLECMWRKSSTDYVDDVSARYINPALFDKYLTPEQTKIARALHDRSGELNNGRSINKEGDIRGLPDKDSWVSFNLGITYNLWRKKYY</sequence>
<evidence type="ECO:0000313" key="2">
    <source>
        <dbReference type="Proteomes" id="UP000184368"/>
    </source>
</evidence>
<name>A0A1M5I0X2_9BACT</name>
<evidence type="ECO:0000313" key="1">
    <source>
        <dbReference type="EMBL" id="SHG21885.1"/>
    </source>
</evidence>
<keyword evidence="2" id="KW-1185">Reference proteome</keyword>
<proteinExistence type="predicted"/>
<dbReference type="AlphaFoldDB" id="A0A1M5I0X2"/>
<dbReference type="EMBL" id="FQUO01000021">
    <property type="protein sequence ID" value="SHG21885.1"/>
    <property type="molecule type" value="Genomic_DNA"/>
</dbReference>
<evidence type="ECO:0008006" key="3">
    <source>
        <dbReference type="Google" id="ProtNLM"/>
    </source>
</evidence>
<protein>
    <recommendedName>
        <fullName evidence="3">Outer membrane protein beta-barrel domain-containing protein</fullName>
    </recommendedName>
</protein>
<gene>
    <name evidence="1" type="ORF">SAMN05444008_12132</name>
</gene>
<reference evidence="1 2" key="1">
    <citation type="submission" date="2016-11" db="EMBL/GenBank/DDBJ databases">
        <authorList>
            <person name="Jaros S."/>
            <person name="Januszkiewicz K."/>
            <person name="Wedrychowicz H."/>
        </authorList>
    </citation>
    <scope>NUCLEOTIDE SEQUENCE [LARGE SCALE GENOMIC DNA]</scope>
    <source>
        <strain evidence="1 2">DSM 26897</strain>
    </source>
</reference>
<accession>A0A1M5I0X2</accession>
<dbReference type="STRING" id="1302690.BUE76_05285"/>
<dbReference type="Proteomes" id="UP000184368">
    <property type="component" value="Unassembled WGS sequence"/>
</dbReference>
<organism evidence="1 2">
    <name type="scientific">Cnuella takakiae</name>
    <dbReference type="NCBI Taxonomy" id="1302690"/>
    <lineage>
        <taxon>Bacteria</taxon>
        <taxon>Pseudomonadati</taxon>
        <taxon>Bacteroidota</taxon>
        <taxon>Chitinophagia</taxon>
        <taxon>Chitinophagales</taxon>
        <taxon>Chitinophagaceae</taxon>
        <taxon>Cnuella</taxon>
    </lineage>
</organism>